<dbReference type="GeneID" id="72009296"/>
<dbReference type="RefSeq" id="XP_047773852.1">
    <property type="nucleotide sequence ID" value="XM_047928564.1"/>
</dbReference>
<gene>
    <name evidence="2" type="ORF">C8Q71DRAFT_885632</name>
</gene>
<name>A0ABQ8K1L1_9APHY</name>
<dbReference type="Proteomes" id="UP000814176">
    <property type="component" value="Unassembled WGS sequence"/>
</dbReference>
<evidence type="ECO:0000313" key="3">
    <source>
        <dbReference type="Proteomes" id="UP000814176"/>
    </source>
</evidence>
<feature type="domain" description="Integrase core" evidence="1">
    <location>
        <begin position="237"/>
        <end position="312"/>
    </location>
</feature>
<organism evidence="2 3">
    <name type="scientific">Rhodofomes roseus</name>
    <dbReference type="NCBI Taxonomy" id="34475"/>
    <lineage>
        <taxon>Eukaryota</taxon>
        <taxon>Fungi</taxon>
        <taxon>Dikarya</taxon>
        <taxon>Basidiomycota</taxon>
        <taxon>Agaricomycotina</taxon>
        <taxon>Agaricomycetes</taxon>
        <taxon>Polyporales</taxon>
        <taxon>Rhodofomes</taxon>
    </lineage>
</organism>
<evidence type="ECO:0000259" key="1">
    <source>
        <dbReference type="Pfam" id="PF24764"/>
    </source>
</evidence>
<comment type="caution">
    <text evidence="2">The sequence shown here is derived from an EMBL/GenBank/DDBJ whole genome shotgun (WGS) entry which is preliminary data.</text>
</comment>
<reference evidence="2 3" key="1">
    <citation type="journal article" date="2021" name="Environ. Microbiol.">
        <title>Gene family expansions and transcriptome signatures uncover fungal adaptations to wood decay.</title>
        <authorList>
            <person name="Hage H."/>
            <person name="Miyauchi S."/>
            <person name="Viragh M."/>
            <person name="Drula E."/>
            <person name="Min B."/>
            <person name="Chaduli D."/>
            <person name="Navarro D."/>
            <person name="Favel A."/>
            <person name="Norest M."/>
            <person name="Lesage-Meessen L."/>
            <person name="Balint B."/>
            <person name="Merenyi Z."/>
            <person name="de Eugenio L."/>
            <person name="Morin E."/>
            <person name="Martinez A.T."/>
            <person name="Baldrian P."/>
            <person name="Stursova M."/>
            <person name="Martinez M.J."/>
            <person name="Novotny C."/>
            <person name="Magnuson J.K."/>
            <person name="Spatafora J.W."/>
            <person name="Maurice S."/>
            <person name="Pangilinan J."/>
            <person name="Andreopoulos W."/>
            <person name="LaButti K."/>
            <person name="Hundley H."/>
            <person name="Na H."/>
            <person name="Kuo A."/>
            <person name="Barry K."/>
            <person name="Lipzen A."/>
            <person name="Henrissat B."/>
            <person name="Riley R."/>
            <person name="Ahrendt S."/>
            <person name="Nagy L.G."/>
            <person name="Grigoriev I.V."/>
            <person name="Martin F."/>
            <person name="Rosso M.N."/>
        </authorList>
    </citation>
    <scope>NUCLEOTIDE SEQUENCE [LARGE SCALE GENOMIC DNA]</scope>
    <source>
        <strain evidence="2 3">CIRM-BRFM 1785</strain>
    </source>
</reference>
<evidence type="ECO:0000313" key="2">
    <source>
        <dbReference type="EMBL" id="KAH9830557.1"/>
    </source>
</evidence>
<proteinExistence type="predicted"/>
<keyword evidence="3" id="KW-1185">Reference proteome</keyword>
<sequence length="436" mass="49285">MEFRSQYHQYVRNVEDITTTSTDPIVISCLSDDLLHLDQSHHGRPVILTKVHSGGRGRPRIVIDPTWLRWAYGHKSIAEIARFLNVHCSTVCAALLEYGITEARSNPFSRPGDSQFDDHSHVGSTTDLDPHCVRESQAGDDVPQVTSYTHPLTDISDDDLDDAVRNLRSHYHRAGITMMLGLLRGNLGIRVSRERVRQSLLRINPVRRVFDCIRIECRKYQVAGPNALWHHDGQHGVSRLWVDVTAQVTSKWATFFTDLELQHVLNINNMDHIHLLHFLFLPMINAEVVGFASGWNHHTISGINRTPSDLFGWDMYVHGVRGGQLASDSERPLSEQELEDYGVDFEGLADNALLESHEANNPEVEDVSSFLGRIPPPNRLNTITVDTDDLDWPRETIQVIQQLRDRVHGQADDGTLIGLWTASLVLMSTYFVNGSF</sequence>
<protein>
    <recommendedName>
        <fullName evidence="1">Integrase core domain-containing protein</fullName>
    </recommendedName>
</protein>
<dbReference type="Pfam" id="PF24764">
    <property type="entry name" value="rva_4"/>
    <property type="match status" value="1"/>
</dbReference>
<dbReference type="EMBL" id="JADCUA010000030">
    <property type="protein sequence ID" value="KAH9830557.1"/>
    <property type="molecule type" value="Genomic_DNA"/>
</dbReference>
<dbReference type="InterPro" id="IPR058913">
    <property type="entry name" value="Integrase_dom_put"/>
</dbReference>
<dbReference type="PANTHER" id="PTHR46791">
    <property type="entry name" value="EXPRESSED PROTEIN"/>
    <property type="match status" value="1"/>
</dbReference>
<accession>A0ABQ8K1L1</accession>
<dbReference type="PANTHER" id="PTHR46791:SF5">
    <property type="entry name" value="CLR5 DOMAIN-CONTAINING PROTEIN-RELATED"/>
    <property type="match status" value="1"/>
</dbReference>